<feature type="active site" description="Nucleophile" evidence="4">
    <location>
        <position position="267"/>
    </location>
</feature>
<comment type="subunit">
    <text evidence="4">Homodimer. Within each dimer, one monomer is responsible for RNA recognition and catalysis, while the other monomer binds to the replacement base PreQ1.</text>
</comment>
<dbReference type="GO" id="GO:0008616">
    <property type="term" value="P:tRNA queuosine(34) biosynthetic process"/>
    <property type="evidence" value="ECO:0007669"/>
    <property type="project" value="UniProtKB-UniRule"/>
</dbReference>
<dbReference type="Pfam" id="PF01702">
    <property type="entry name" value="TGT"/>
    <property type="match status" value="1"/>
</dbReference>
<keyword evidence="9" id="KW-1185">Reference proteome</keyword>
<dbReference type="PANTHER" id="PTHR46499">
    <property type="entry name" value="QUEUINE TRNA-RIBOSYLTRANSFERASE"/>
    <property type="match status" value="1"/>
</dbReference>
<gene>
    <name evidence="4" type="primary">tgt</name>
    <name evidence="8" type="ORF">ESB00_11700</name>
</gene>
<dbReference type="NCBIfam" id="TIGR00430">
    <property type="entry name" value="Q_tRNA_tgt"/>
    <property type="match status" value="1"/>
</dbReference>
<keyword evidence="4" id="KW-0671">Queuosine biosynthesis</keyword>
<dbReference type="NCBIfam" id="TIGR00449">
    <property type="entry name" value="tgt_general"/>
    <property type="match status" value="1"/>
</dbReference>
<comment type="caution">
    <text evidence="4">Lacks conserved residue(s) required for the propagation of feature annotation.</text>
</comment>
<dbReference type="InterPro" id="IPR029063">
    <property type="entry name" value="SAM-dependent_MTases_sf"/>
</dbReference>
<evidence type="ECO:0000256" key="1">
    <source>
        <dbReference type="ARBA" id="ARBA00022676"/>
    </source>
</evidence>
<dbReference type="Pfam" id="PF05430">
    <property type="entry name" value="Methyltransf_30"/>
    <property type="match status" value="1"/>
</dbReference>
<dbReference type="InterPro" id="IPR036511">
    <property type="entry name" value="TGT-like_sf"/>
</dbReference>
<protein>
    <recommendedName>
        <fullName evidence="4">Queuine tRNA-ribosyltransferase</fullName>
        <ecNumber evidence="4">2.4.2.29</ecNumber>
    </recommendedName>
    <alternativeName>
        <fullName evidence="4">Guanine insertion enzyme</fullName>
    </alternativeName>
    <alternativeName>
        <fullName evidence="4">tRNA-guanine transglycosylase</fullName>
    </alternativeName>
</protein>
<feature type="region of interest" description="RNA binding" evidence="4">
    <location>
        <begin position="248"/>
        <end position="254"/>
    </location>
</feature>
<dbReference type="InterPro" id="IPR050076">
    <property type="entry name" value="ArchSynthase1/Queuine_TRR"/>
</dbReference>
<dbReference type="RefSeq" id="WP_129047863.1">
    <property type="nucleotide sequence ID" value="NZ_SDHX01000001.1"/>
</dbReference>
<comment type="caution">
    <text evidence="8">The sequence shown here is derived from an EMBL/GenBank/DDBJ whole genome shotgun (WGS) entry which is preliminary data.</text>
</comment>
<dbReference type="UniPathway" id="UPA00392"/>
<dbReference type="EC" id="2.4.2.29" evidence="4"/>
<keyword evidence="4" id="KW-0862">Zinc</keyword>
<dbReference type="OrthoDB" id="9805417at2"/>
<dbReference type="EMBL" id="SDHX01000001">
    <property type="protein sequence ID" value="RXK56495.1"/>
    <property type="molecule type" value="Genomic_DNA"/>
</dbReference>
<dbReference type="InterPro" id="IPR008471">
    <property type="entry name" value="MnmC-like_methylTransf"/>
</dbReference>
<evidence type="ECO:0000313" key="8">
    <source>
        <dbReference type="EMBL" id="RXK56495.1"/>
    </source>
</evidence>
<sequence>MSRLAFTLERESPGSKARAARFTTLHGPVRTPVFMPVGTQATVKNLDVEDLKAVDAQVLLANTYHLLLRPGPEVFRKFGGIHRFMNWDRPVLTDSGGFQIFSLPDSRVMTEAGAQFRSYVDGQVHFLSPESSIAMQRDIGSDIMMVLDQCIASTASHAETEMAMHLTHRWAERSLAARGDSAQALFGIIQGACHRDLRLRSAEFLRALPFDGLAIGGLAVGETHAQRYEFTGLVTDQLPAHLPRYLMGVGTPLDILEAVHRGVDMFDCIIPTQLAQRGTAYTSHGRIHCRRGIYKFSEEPLDAACSCPTCAKYSRAYLHHLNKADEVLGWQLLSIHNLAFYTRLMAEIRAAILGGEFLAYYERQRLVLGREDEANPSVLRTKPRPKSAPHRGDYEIQTSPQGFSSIRQRSSGEVMHSVSAPADEANRLYIDQSRLALRLRRRTPEDDQPLVVWDVGLGAASNAMAAIHRLEAELSAVGAAALRPLQLISFERDLDPLILAARHASHFPHLRHGAPHDLLNLGRWAHASGLIEWRLLRGDFLDHLEGAPTPDLIYYDPFSAKTDTALWQPGVFARLHQHCRSRPAELYTYAAGTGVRAAMLSAGFFVAEGVGTGPKATTTVACTHPASQPDDPAGPRLLAAEWLARWRRSEAKFPTGLDDAAKAAFEQRIESHPQFAGLQG</sequence>
<organism evidence="8 9">
    <name type="scientific">Oleiharenicola lentus</name>
    <dbReference type="NCBI Taxonomy" id="2508720"/>
    <lineage>
        <taxon>Bacteria</taxon>
        <taxon>Pseudomonadati</taxon>
        <taxon>Verrucomicrobiota</taxon>
        <taxon>Opitutia</taxon>
        <taxon>Opitutales</taxon>
        <taxon>Opitutaceae</taxon>
        <taxon>Oleiharenicola</taxon>
    </lineage>
</organism>
<dbReference type="Gene3D" id="3.20.20.105">
    <property type="entry name" value="Queuine tRNA-ribosyltransferase-like"/>
    <property type="match status" value="1"/>
</dbReference>
<feature type="binding site" evidence="4">
    <location>
        <position position="310"/>
    </location>
    <ligand>
        <name>Zn(2+)</name>
        <dbReference type="ChEBI" id="CHEBI:29105"/>
    </ligand>
</feature>
<dbReference type="GO" id="GO:0008479">
    <property type="term" value="F:tRNA-guanosine(34) queuine transglycosylase activity"/>
    <property type="evidence" value="ECO:0007669"/>
    <property type="project" value="UniProtKB-UniRule"/>
</dbReference>
<feature type="domain" description="tRNA-guanine(15) transglycosylase-like" evidence="6">
    <location>
        <begin position="16"/>
        <end position="363"/>
    </location>
</feature>
<name>A0A4Q1CBM0_9BACT</name>
<keyword evidence="1 4" id="KW-0328">Glycosyltransferase</keyword>
<comment type="pathway">
    <text evidence="4">tRNA modification; tRNA-queuosine biosynthesis.</text>
</comment>
<dbReference type="Gene3D" id="3.40.50.150">
    <property type="entry name" value="Vaccinia Virus protein VP39"/>
    <property type="match status" value="1"/>
</dbReference>
<comment type="function">
    <text evidence="4">Catalyzes the base-exchange of a guanine (G) residue with the queuine precursor 7-aminomethyl-7-deazaguanine (PreQ1) at position 34 (anticodon wobble position) in tRNAs with GU(N) anticodons (tRNA-Asp, -Asn, -His and -Tyr). Catalysis occurs through a double-displacement mechanism. The nucleophile active site attacks the C1' of nucleotide 34 to detach the guanine base from the RNA, forming a covalent enzyme-RNA intermediate. The proton acceptor active site deprotonates the incoming PreQ1, allowing a nucleophilic attack on the C1' of the ribose to form the product. After dissociation, two additional enzymatic reactions on the tRNA convert PreQ1 to queuine (Q), resulting in the hypermodified nucleoside queuosine (7-(((4,5-cis-dihydroxy-2-cyclopenten-1-yl)amino)methyl)-7-deazaguanosine).</text>
</comment>
<evidence type="ECO:0000313" key="9">
    <source>
        <dbReference type="Proteomes" id="UP000290218"/>
    </source>
</evidence>
<keyword evidence="4" id="KW-0479">Metal-binding</keyword>
<comment type="catalytic activity">
    <reaction evidence="4">
        <text>7-aminomethyl-7-carbaguanine + guanosine(34) in tRNA = 7-aminomethyl-7-carbaguanosine(34) in tRNA + guanine</text>
        <dbReference type="Rhea" id="RHEA:24104"/>
        <dbReference type="Rhea" id="RHEA-COMP:10341"/>
        <dbReference type="Rhea" id="RHEA-COMP:10342"/>
        <dbReference type="ChEBI" id="CHEBI:16235"/>
        <dbReference type="ChEBI" id="CHEBI:58703"/>
        <dbReference type="ChEBI" id="CHEBI:74269"/>
        <dbReference type="ChEBI" id="CHEBI:82833"/>
        <dbReference type="EC" id="2.4.2.29"/>
    </reaction>
</comment>
<evidence type="ECO:0000259" key="7">
    <source>
        <dbReference type="Pfam" id="PF05430"/>
    </source>
</evidence>
<evidence type="ECO:0000259" key="6">
    <source>
        <dbReference type="Pfam" id="PF01702"/>
    </source>
</evidence>
<keyword evidence="3 4" id="KW-0819">tRNA processing</keyword>
<dbReference type="GO" id="GO:0016645">
    <property type="term" value="F:oxidoreductase activity, acting on the CH-NH group of donors"/>
    <property type="evidence" value="ECO:0007669"/>
    <property type="project" value="InterPro"/>
</dbReference>
<reference evidence="8 9" key="1">
    <citation type="submission" date="2019-01" db="EMBL/GenBank/DDBJ databases">
        <title>Lacunisphaera sp. strain TWA-58.</title>
        <authorList>
            <person name="Chen W.-M."/>
        </authorList>
    </citation>
    <scope>NUCLEOTIDE SEQUENCE [LARGE SCALE GENOMIC DNA]</scope>
    <source>
        <strain evidence="8 9">TWA-58</strain>
    </source>
</reference>
<feature type="binding site" evidence="4">
    <location>
        <position position="336"/>
    </location>
    <ligand>
        <name>Zn(2+)</name>
        <dbReference type="ChEBI" id="CHEBI:29105"/>
    </ligand>
</feature>
<dbReference type="HAMAP" id="MF_00168">
    <property type="entry name" value="Q_tRNA_Tgt"/>
    <property type="match status" value="1"/>
</dbReference>
<dbReference type="Proteomes" id="UP000290218">
    <property type="component" value="Unassembled WGS sequence"/>
</dbReference>
<feature type="binding site" evidence="4">
    <location>
        <begin position="94"/>
        <end position="98"/>
    </location>
    <ligand>
        <name>substrate</name>
    </ligand>
</feature>
<evidence type="ECO:0000256" key="4">
    <source>
        <dbReference type="HAMAP-Rule" id="MF_00168"/>
    </source>
</evidence>
<comment type="similarity">
    <text evidence="4">Belongs to the queuine tRNA-ribosyltransferase family.</text>
</comment>
<keyword evidence="2 4" id="KW-0808">Transferase</keyword>
<evidence type="ECO:0000256" key="5">
    <source>
        <dbReference type="SAM" id="MobiDB-lite"/>
    </source>
</evidence>
<dbReference type="GO" id="GO:0005829">
    <property type="term" value="C:cytosol"/>
    <property type="evidence" value="ECO:0007669"/>
    <property type="project" value="TreeGrafter"/>
</dbReference>
<feature type="active site" description="Proton acceptor" evidence="4">
    <location>
        <position position="94"/>
    </location>
</feature>
<comment type="cofactor">
    <cofactor evidence="4">
        <name>Zn(2+)</name>
        <dbReference type="ChEBI" id="CHEBI:29105"/>
    </cofactor>
    <text evidence="4">Binds 1 zinc ion per subunit.</text>
</comment>
<evidence type="ECO:0000256" key="3">
    <source>
        <dbReference type="ARBA" id="ARBA00022694"/>
    </source>
</evidence>
<feature type="binding site" evidence="4">
    <location>
        <position position="305"/>
    </location>
    <ligand>
        <name>Zn(2+)</name>
        <dbReference type="ChEBI" id="CHEBI:29105"/>
    </ligand>
</feature>
<dbReference type="GO" id="GO:0046872">
    <property type="term" value="F:metal ion binding"/>
    <property type="evidence" value="ECO:0007669"/>
    <property type="project" value="UniProtKB-KW"/>
</dbReference>
<evidence type="ECO:0000256" key="2">
    <source>
        <dbReference type="ARBA" id="ARBA00022679"/>
    </source>
</evidence>
<dbReference type="AlphaFoldDB" id="A0A4Q1CBM0"/>
<feature type="domain" description="MnmC-like methyltransferase" evidence="7">
    <location>
        <begin position="526"/>
        <end position="622"/>
    </location>
</feature>
<feature type="binding site" evidence="4">
    <location>
        <position position="190"/>
    </location>
    <ligand>
        <name>substrate</name>
    </ligand>
</feature>
<dbReference type="InterPro" id="IPR002616">
    <property type="entry name" value="tRNA_ribo_trans-like"/>
</dbReference>
<feature type="binding site" evidence="4">
    <location>
        <position position="148"/>
    </location>
    <ligand>
        <name>substrate</name>
    </ligand>
</feature>
<feature type="binding site" evidence="4">
    <location>
        <position position="217"/>
    </location>
    <ligand>
        <name>substrate</name>
    </ligand>
</feature>
<dbReference type="SUPFAM" id="SSF51713">
    <property type="entry name" value="tRNA-guanine transglycosylase"/>
    <property type="match status" value="1"/>
</dbReference>
<proteinExistence type="inferred from homology"/>
<feature type="region of interest" description="Disordered" evidence="5">
    <location>
        <begin position="375"/>
        <end position="398"/>
    </location>
</feature>
<accession>A0A4Q1CBM0</accession>
<feature type="binding site" evidence="4">
    <location>
        <position position="307"/>
    </location>
    <ligand>
        <name>Zn(2+)</name>
        <dbReference type="ChEBI" id="CHEBI:29105"/>
    </ligand>
</feature>
<dbReference type="InterPro" id="IPR004803">
    <property type="entry name" value="TGT"/>
</dbReference>
<dbReference type="PANTHER" id="PTHR46499:SF1">
    <property type="entry name" value="QUEUINE TRNA-RIBOSYLTRANSFERASE"/>
    <property type="match status" value="1"/>
</dbReference>